<dbReference type="Proteomes" id="UP000000852">
    <property type="component" value="Chromosome"/>
</dbReference>
<dbReference type="STRING" id="485917.Phep_3774"/>
<dbReference type="RefSeq" id="WP_015809574.1">
    <property type="nucleotide sequence ID" value="NC_013061.1"/>
</dbReference>
<feature type="chain" id="PRO_5002973296" description="BACON domain-containing protein" evidence="1">
    <location>
        <begin position="24"/>
        <end position="440"/>
    </location>
</feature>
<evidence type="ECO:0000313" key="3">
    <source>
        <dbReference type="EMBL" id="ACU05965.1"/>
    </source>
</evidence>
<dbReference type="CDD" id="cd14948">
    <property type="entry name" value="BACON"/>
    <property type="match status" value="1"/>
</dbReference>
<dbReference type="eggNOG" id="ENOG502ZR67">
    <property type="taxonomic scope" value="Bacteria"/>
</dbReference>
<dbReference type="OrthoDB" id="7168509at2"/>
<protein>
    <recommendedName>
        <fullName evidence="2">BACON domain-containing protein</fullName>
    </recommendedName>
</protein>
<evidence type="ECO:0000259" key="2">
    <source>
        <dbReference type="Pfam" id="PF13004"/>
    </source>
</evidence>
<sequence>MKYPNYLCLFLLLALNTCFYSCSKNEDEPFLKRNLDELSFNYFEESKEFTIRATGDWSIDIPAGNEWIKVEPSSGTGDGKSYQKIKVTCLQNISEKREGTIYLNGAGQANVPLKVRQNNGLFEWYKYPNGKYLALTGTLIAQQNSNLQIKIPYRKAIGNESFPVQVSLTGKGAAGLQFNGNQGTITDRGDGYLYLPVSGTPTTQGELLIQVKVNNQDFGTIQTITANGTTLVQQNFAKFLWGGDCIGNKDGVTSTKAIAEMSLADETILCVVGTNGANGSGVTSTIRTSNPTLYKEMGLENWLGVRNYMRPGYLQLGATSATATEFGSIITPGLALGAGETKDILVTFKVAFYNAPFPSSVLVGLFPKSVLGVNIANLNLLTNKESIPLEMNTLTWVEVSCVIKNATNASSLAILLPESTNQAGTVQASRLYIDDIIVTY</sequence>
<dbReference type="EMBL" id="CP001681">
    <property type="protein sequence ID" value="ACU05965.1"/>
    <property type="molecule type" value="Genomic_DNA"/>
</dbReference>
<accession>C6XUV7</accession>
<feature type="signal peptide" evidence="1">
    <location>
        <begin position="1"/>
        <end position="23"/>
    </location>
</feature>
<keyword evidence="4" id="KW-1185">Reference proteome</keyword>
<gene>
    <name evidence="3" type="ordered locus">Phep_3774</name>
</gene>
<dbReference type="HOGENOM" id="CLU_595346_0_0_10"/>
<evidence type="ECO:0000313" key="4">
    <source>
        <dbReference type="Proteomes" id="UP000000852"/>
    </source>
</evidence>
<organism evidence="3 4">
    <name type="scientific">Pedobacter heparinus (strain ATCC 13125 / DSM 2366 / CIP 104194 / JCM 7457 / NBRC 12017 / NCIMB 9290 / NRRL B-14731 / HIM 762-3)</name>
    <dbReference type="NCBI Taxonomy" id="485917"/>
    <lineage>
        <taxon>Bacteria</taxon>
        <taxon>Pseudomonadati</taxon>
        <taxon>Bacteroidota</taxon>
        <taxon>Sphingobacteriia</taxon>
        <taxon>Sphingobacteriales</taxon>
        <taxon>Sphingobacteriaceae</taxon>
        <taxon>Pedobacter</taxon>
    </lineage>
</organism>
<feature type="domain" description="BACON" evidence="2">
    <location>
        <begin position="58"/>
        <end position="117"/>
    </location>
</feature>
<dbReference type="KEGG" id="phe:Phep_3774"/>
<evidence type="ECO:0000256" key="1">
    <source>
        <dbReference type="SAM" id="SignalP"/>
    </source>
</evidence>
<dbReference type="InterPro" id="IPR024361">
    <property type="entry name" value="BACON"/>
</dbReference>
<dbReference type="Gene3D" id="2.60.40.10">
    <property type="entry name" value="Immunoglobulins"/>
    <property type="match status" value="1"/>
</dbReference>
<dbReference type="Pfam" id="PF13004">
    <property type="entry name" value="BACON"/>
    <property type="match status" value="1"/>
</dbReference>
<dbReference type="InterPro" id="IPR013783">
    <property type="entry name" value="Ig-like_fold"/>
</dbReference>
<proteinExistence type="predicted"/>
<name>C6XUV7_PEDHD</name>
<keyword evidence="1" id="KW-0732">Signal</keyword>
<reference evidence="3 4" key="1">
    <citation type="journal article" date="2009" name="Stand. Genomic Sci.">
        <title>Complete genome sequence of Pedobacter heparinus type strain (HIM 762-3).</title>
        <authorList>
            <person name="Han C."/>
            <person name="Spring S."/>
            <person name="Lapidus A."/>
            <person name="Del Rio T.G."/>
            <person name="Tice H."/>
            <person name="Copeland A."/>
            <person name="Cheng J.F."/>
            <person name="Lucas S."/>
            <person name="Chen F."/>
            <person name="Nolan M."/>
            <person name="Bruce D."/>
            <person name="Goodwin L."/>
            <person name="Pitluck S."/>
            <person name="Ivanova N."/>
            <person name="Mavromatis K."/>
            <person name="Mikhailova N."/>
            <person name="Pati A."/>
            <person name="Chen A."/>
            <person name="Palaniappan K."/>
            <person name="Land M."/>
            <person name="Hauser L."/>
            <person name="Chang Y.J."/>
            <person name="Jeffries C.C."/>
            <person name="Saunders E."/>
            <person name="Chertkov O."/>
            <person name="Brettin T."/>
            <person name="Goker M."/>
            <person name="Rohde M."/>
            <person name="Bristow J."/>
            <person name="Eisen J.A."/>
            <person name="Markowitz V."/>
            <person name="Hugenholtz P."/>
            <person name="Kyrpides N.C."/>
            <person name="Klenk H.P."/>
            <person name="Detter J.C."/>
        </authorList>
    </citation>
    <scope>NUCLEOTIDE SEQUENCE [LARGE SCALE GENOMIC DNA]</scope>
    <source>
        <strain evidence="4">ATCC 13125 / DSM 2366 / CIP 104194 / JCM 7457 / NBRC 12017 / NCIMB 9290 / NRRL B-14731 / HIM 762-3</strain>
    </source>
</reference>
<dbReference type="AlphaFoldDB" id="C6XUV7"/>